<sequence>MTVFEKLRALSEGVSLVSGYSGTGKTHWLAHIILLFIGASKDAFSSGKHQILVTASINELVDELITVAYNVIKFTMGCDLWGNNGNDDNDNSADTRVSIIVRFHSLRTDSIAGLGCSSGDKMGLSSSQHSYDAY</sequence>
<comment type="caution">
    <text evidence="1">The sequence shown here is derived from an EMBL/GenBank/DDBJ whole genome shotgun (WGS) entry which is preliminary data.</text>
</comment>
<name>A0A1B7NJN6_9EURO</name>
<gene>
    <name evidence="1" type="ORF">ACJ72_08643</name>
</gene>
<dbReference type="Proteomes" id="UP000091918">
    <property type="component" value="Unassembled WGS sequence"/>
</dbReference>
<evidence type="ECO:0000313" key="1">
    <source>
        <dbReference type="EMBL" id="OAX77061.1"/>
    </source>
</evidence>
<protein>
    <recommendedName>
        <fullName evidence="3">DNA2/NAM7 helicase helicase domain-containing protein</fullName>
    </recommendedName>
</protein>
<keyword evidence="2" id="KW-1185">Reference proteome</keyword>
<dbReference type="SUPFAM" id="SSF52540">
    <property type="entry name" value="P-loop containing nucleoside triphosphate hydrolases"/>
    <property type="match status" value="1"/>
</dbReference>
<reference evidence="1 2" key="1">
    <citation type="submission" date="2015-07" db="EMBL/GenBank/DDBJ databases">
        <title>Emmonsia species relationships and genome sequence.</title>
        <authorList>
            <person name="Cuomo C.A."/>
            <person name="Schwartz I.S."/>
            <person name="Kenyon C."/>
            <person name="de Hoog G.S."/>
            <person name="Govender N.P."/>
            <person name="Botha A."/>
            <person name="Moreno L."/>
            <person name="de Vries M."/>
            <person name="Munoz J.F."/>
            <person name="Stielow J.B."/>
        </authorList>
    </citation>
    <scope>NUCLEOTIDE SEQUENCE [LARGE SCALE GENOMIC DNA]</scope>
    <source>
        <strain evidence="1 2">CBS 136260</strain>
    </source>
</reference>
<dbReference type="InterPro" id="IPR027417">
    <property type="entry name" value="P-loop_NTPase"/>
</dbReference>
<proteinExistence type="predicted"/>
<evidence type="ECO:0000313" key="2">
    <source>
        <dbReference type="Proteomes" id="UP000091918"/>
    </source>
</evidence>
<organism evidence="1 2">
    <name type="scientific">Emergomyces africanus</name>
    <dbReference type="NCBI Taxonomy" id="1955775"/>
    <lineage>
        <taxon>Eukaryota</taxon>
        <taxon>Fungi</taxon>
        <taxon>Dikarya</taxon>
        <taxon>Ascomycota</taxon>
        <taxon>Pezizomycotina</taxon>
        <taxon>Eurotiomycetes</taxon>
        <taxon>Eurotiomycetidae</taxon>
        <taxon>Onygenales</taxon>
        <taxon>Ajellomycetaceae</taxon>
        <taxon>Emergomyces</taxon>
    </lineage>
</organism>
<dbReference type="AlphaFoldDB" id="A0A1B7NJN6"/>
<feature type="non-terminal residue" evidence="1">
    <location>
        <position position="134"/>
    </location>
</feature>
<evidence type="ECO:0008006" key="3">
    <source>
        <dbReference type="Google" id="ProtNLM"/>
    </source>
</evidence>
<dbReference type="Gene3D" id="3.40.50.300">
    <property type="entry name" value="P-loop containing nucleotide triphosphate hydrolases"/>
    <property type="match status" value="1"/>
</dbReference>
<dbReference type="EMBL" id="LGUA01003516">
    <property type="protein sequence ID" value="OAX77061.1"/>
    <property type="molecule type" value="Genomic_DNA"/>
</dbReference>
<accession>A0A1B7NJN6</accession>